<dbReference type="SUPFAM" id="SSF52467">
    <property type="entry name" value="DHS-like NAD/FAD-binding domain"/>
    <property type="match status" value="1"/>
</dbReference>
<feature type="region of interest" description="Disordered" evidence="8">
    <location>
        <begin position="341"/>
        <end position="378"/>
    </location>
</feature>
<evidence type="ECO:0000259" key="9">
    <source>
        <dbReference type="PROSITE" id="PS50305"/>
    </source>
</evidence>
<dbReference type="GeneID" id="54363057"/>
<reference evidence="11" key="2">
    <citation type="submission" date="2020-04" db="EMBL/GenBank/DDBJ databases">
        <authorList>
            <consortium name="NCBI Genome Project"/>
        </authorList>
    </citation>
    <scope>NUCLEOTIDE SEQUENCE</scope>
    <source>
        <strain evidence="11">CBS 342.82</strain>
    </source>
</reference>
<dbReference type="Gene3D" id="3.40.50.1220">
    <property type="entry name" value="TPP-binding domain"/>
    <property type="match status" value="1"/>
</dbReference>
<dbReference type="PROSITE" id="PS50305">
    <property type="entry name" value="SIRTUIN"/>
    <property type="match status" value="1"/>
</dbReference>
<feature type="binding site" evidence="7">
    <location>
        <position position="309"/>
    </location>
    <ligand>
        <name>Zn(2+)</name>
        <dbReference type="ChEBI" id="CHEBI:29105"/>
    </ligand>
</feature>
<reference evidence="11" key="1">
    <citation type="submission" date="2020-01" db="EMBL/GenBank/DDBJ databases">
        <authorList>
            <consortium name="DOE Joint Genome Institute"/>
            <person name="Haridas S."/>
            <person name="Albert R."/>
            <person name="Binder M."/>
            <person name="Bloem J."/>
            <person name="Labutti K."/>
            <person name="Salamov A."/>
            <person name="Andreopoulos B."/>
            <person name="Baker S.E."/>
            <person name="Barry K."/>
            <person name="Bills G."/>
            <person name="Bluhm B.H."/>
            <person name="Cannon C."/>
            <person name="Castanera R."/>
            <person name="Culley D.E."/>
            <person name="Daum C."/>
            <person name="Ezra D."/>
            <person name="Gonzalez J.B."/>
            <person name="Henrissat B."/>
            <person name="Kuo A."/>
            <person name="Liang C."/>
            <person name="Lipzen A."/>
            <person name="Lutzoni F."/>
            <person name="Magnuson J."/>
            <person name="Mondo S."/>
            <person name="Nolan M."/>
            <person name="Ohm R."/>
            <person name="Pangilinan J."/>
            <person name="Park H.-J."/>
            <person name="Ramirez L."/>
            <person name="Alfaro M."/>
            <person name="Sun H."/>
            <person name="Tritt A."/>
            <person name="Yoshinaga Y."/>
            <person name="Zwiers L.-H."/>
            <person name="Turgeon B.G."/>
            <person name="Goodwin S.B."/>
            <person name="Spatafora J.W."/>
            <person name="Crous P.W."/>
            <person name="Grigoriev I.V."/>
        </authorList>
    </citation>
    <scope>NUCLEOTIDE SEQUENCE</scope>
    <source>
        <strain evidence="11">CBS 342.82</strain>
    </source>
</reference>
<dbReference type="InterPro" id="IPR029035">
    <property type="entry name" value="DHS-like_NAD/FAD-binding_dom"/>
</dbReference>
<evidence type="ECO:0000313" key="10">
    <source>
        <dbReference type="Proteomes" id="UP000504637"/>
    </source>
</evidence>
<sequence length="560" mass="61938">MAVPTILATEATALDSSKKRKLQDGIDLSSGDGTATHTAIIVEPELAHHHGHVCDGNHDHDHHYHGDDDDGEDYEDDESEGDIMEQIMDQLEVDPYVPDESFGVTKEAISRVHARLREVGIEQFFQENLSNDPASARRLGPIFGLDPELEIDDGFYLRVLSAAIVRAYHKRQKLYQYNTIDDAARLLTTCSKIMVITGAGISTSLGIPDFRSKGTGFYDKVRQMGFDEPEDVFDIDYFEERPEVFYSLAGDILPDQQRFSPTHAFIRLLQDKGRLQTNYTQNIDNLEAAAGIDEDRIIQCHGSFATATCRKCGHRVKGVEIYPDIRAKRIPKCEKCIARMASEDSAADTRPPKRSKPSNKWEGDDDDDQNDDIPQPGIMKPDITFFGEQLPNTFFDRLTNTDAEHTDLVIVIGTSLKVAPVSEMPNYIPHTVPHIYISLEPIRHVEFDIQLLGSCDVVVQELCRRAGWDLTHEMIPENAPSPKVLQVPGRPHIWAIEAEGGDSVGAAAAVAATEQRNGAGDAPSNTAAAELVAQTSTVQDATPGTEEKILLASRPVTSEK</sequence>
<dbReference type="Gene3D" id="3.30.1600.10">
    <property type="entry name" value="SIR2/SIRT2 'Small Domain"/>
    <property type="match status" value="1"/>
</dbReference>
<keyword evidence="3" id="KW-0808">Transferase</keyword>
<evidence type="ECO:0000256" key="8">
    <source>
        <dbReference type="SAM" id="MobiDB-lite"/>
    </source>
</evidence>
<gene>
    <name evidence="11" type="ORF">K489DRAFT_381959</name>
</gene>
<protein>
    <submittedName>
        <fullName evidence="11">SIR2-domain-containing protein</fullName>
    </submittedName>
</protein>
<dbReference type="RefSeq" id="XP_033457948.1">
    <property type="nucleotide sequence ID" value="XM_033605257.1"/>
</dbReference>
<dbReference type="InterPro" id="IPR026590">
    <property type="entry name" value="Ssirtuin_cat_dom"/>
</dbReference>
<evidence type="ECO:0000256" key="6">
    <source>
        <dbReference type="ARBA" id="ARBA00023027"/>
    </source>
</evidence>
<dbReference type="PANTHER" id="PTHR11085">
    <property type="entry name" value="NAD-DEPENDENT PROTEIN DEACYLASE SIRTUIN-5, MITOCHONDRIAL-RELATED"/>
    <property type="match status" value="1"/>
</dbReference>
<feature type="region of interest" description="Disordered" evidence="8">
    <location>
        <begin position="51"/>
        <end position="79"/>
    </location>
</feature>
<dbReference type="Proteomes" id="UP000504637">
    <property type="component" value="Unplaced"/>
</dbReference>
<dbReference type="GO" id="GO:0070403">
    <property type="term" value="F:NAD+ binding"/>
    <property type="evidence" value="ECO:0007669"/>
    <property type="project" value="InterPro"/>
</dbReference>
<feature type="domain" description="Deacetylase sirtuin-type" evidence="9">
    <location>
        <begin position="173"/>
        <end position="469"/>
    </location>
</feature>
<name>A0A6J3M1W1_9PEZI</name>
<accession>A0A6J3M1W1</accession>
<feature type="compositionally biased region" description="Acidic residues" evidence="8">
    <location>
        <begin position="67"/>
        <end position="79"/>
    </location>
</feature>
<feature type="binding site" evidence="7">
    <location>
        <position position="336"/>
    </location>
    <ligand>
        <name>Zn(2+)</name>
        <dbReference type="ChEBI" id="CHEBI:29105"/>
    </ligand>
</feature>
<evidence type="ECO:0000256" key="4">
    <source>
        <dbReference type="ARBA" id="ARBA00022723"/>
    </source>
</evidence>
<dbReference type="Pfam" id="PF02146">
    <property type="entry name" value="SIR2"/>
    <property type="match status" value="1"/>
</dbReference>
<evidence type="ECO:0000313" key="11">
    <source>
        <dbReference type="RefSeq" id="XP_033457948.1"/>
    </source>
</evidence>
<keyword evidence="6" id="KW-0520">NAD</keyword>
<keyword evidence="10" id="KW-1185">Reference proteome</keyword>
<dbReference type="OrthoDB" id="420264at2759"/>
<evidence type="ECO:0000256" key="2">
    <source>
        <dbReference type="ARBA" id="ARBA00006924"/>
    </source>
</evidence>
<comment type="cofactor">
    <cofactor evidence="1">
        <name>Zn(2+)</name>
        <dbReference type="ChEBI" id="CHEBI:29105"/>
    </cofactor>
</comment>
<dbReference type="InterPro" id="IPR026591">
    <property type="entry name" value="Sirtuin_cat_small_dom_sf"/>
</dbReference>
<reference evidence="11" key="3">
    <citation type="submission" date="2025-08" db="UniProtKB">
        <authorList>
            <consortium name="RefSeq"/>
        </authorList>
    </citation>
    <scope>IDENTIFICATION</scope>
    <source>
        <strain evidence="11">CBS 342.82</strain>
    </source>
</reference>
<dbReference type="InterPro" id="IPR003000">
    <property type="entry name" value="Sirtuin"/>
</dbReference>
<evidence type="ECO:0000256" key="3">
    <source>
        <dbReference type="ARBA" id="ARBA00022679"/>
    </source>
</evidence>
<evidence type="ECO:0000256" key="7">
    <source>
        <dbReference type="PROSITE-ProRule" id="PRU00236"/>
    </source>
</evidence>
<feature type="binding site" evidence="7">
    <location>
        <position position="333"/>
    </location>
    <ligand>
        <name>Zn(2+)</name>
        <dbReference type="ChEBI" id="CHEBI:29105"/>
    </ligand>
</feature>
<dbReference type="InterPro" id="IPR050134">
    <property type="entry name" value="NAD-dep_sirtuin_deacylases"/>
</dbReference>
<dbReference type="GO" id="GO:0005634">
    <property type="term" value="C:nucleus"/>
    <property type="evidence" value="ECO:0007669"/>
    <property type="project" value="TreeGrafter"/>
</dbReference>
<feature type="region of interest" description="Disordered" evidence="8">
    <location>
        <begin position="536"/>
        <end position="560"/>
    </location>
</feature>
<evidence type="ECO:0000256" key="5">
    <source>
        <dbReference type="ARBA" id="ARBA00022833"/>
    </source>
</evidence>
<organism evidence="11">
    <name type="scientific">Dissoconium aciculare CBS 342.82</name>
    <dbReference type="NCBI Taxonomy" id="1314786"/>
    <lineage>
        <taxon>Eukaryota</taxon>
        <taxon>Fungi</taxon>
        <taxon>Dikarya</taxon>
        <taxon>Ascomycota</taxon>
        <taxon>Pezizomycotina</taxon>
        <taxon>Dothideomycetes</taxon>
        <taxon>Dothideomycetidae</taxon>
        <taxon>Mycosphaerellales</taxon>
        <taxon>Dissoconiaceae</taxon>
        <taxon>Dissoconium</taxon>
    </lineage>
</organism>
<dbReference type="PANTHER" id="PTHR11085:SF9">
    <property type="entry name" value="NAD-DEPENDENT PROTEIN DEACETYLASE SIRTUIN-1"/>
    <property type="match status" value="1"/>
</dbReference>
<comment type="similarity">
    <text evidence="2">Belongs to the sirtuin family. Class I subfamily.</text>
</comment>
<dbReference type="AlphaFoldDB" id="A0A6J3M1W1"/>
<feature type="active site" description="Proton acceptor" evidence="7">
    <location>
        <position position="301"/>
    </location>
</feature>
<keyword evidence="5 7" id="KW-0862">Zinc</keyword>
<dbReference type="GO" id="GO:0046970">
    <property type="term" value="F:histone H4K16 deacetylase activity, NAD-dependent"/>
    <property type="evidence" value="ECO:0007669"/>
    <property type="project" value="TreeGrafter"/>
</dbReference>
<keyword evidence="4 7" id="KW-0479">Metal-binding</keyword>
<feature type="binding site" evidence="7">
    <location>
        <position position="312"/>
    </location>
    <ligand>
        <name>Zn(2+)</name>
        <dbReference type="ChEBI" id="CHEBI:29105"/>
    </ligand>
</feature>
<evidence type="ECO:0000256" key="1">
    <source>
        <dbReference type="ARBA" id="ARBA00001947"/>
    </source>
</evidence>
<dbReference type="GO" id="GO:0046872">
    <property type="term" value="F:metal ion binding"/>
    <property type="evidence" value="ECO:0007669"/>
    <property type="project" value="UniProtKB-KW"/>
</dbReference>
<feature type="compositionally biased region" description="Basic and acidic residues" evidence="8">
    <location>
        <begin position="51"/>
        <end position="66"/>
    </location>
</feature>
<proteinExistence type="inferred from homology"/>